<dbReference type="OrthoDB" id="8779547at2"/>
<protein>
    <recommendedName>
        <fullName evidence="3">AlpA family phage regulatory protein</fullName>
    </recommendedName>
</protein>
<organism evidence="1 2">
    <name type="scientific">Massilia oculi</name>
    <dbReference type="NCBI Taxonomy" id="945844"/>
    <lineage>
        <taxon>Bacteria</taxon>
        <taxon>Pseudomonadati</taxon>
        <taxon>Pseudomonadota</taxon>
        <taxon>Betaproteobacteria</taxon>
        <taxon>Burkholderiales</taxon>
        <taxon>Oxalobacteraceae</taxon>
        <taxon>Telluria group</taxon>
        <taxon>Massilia</taxon>
    </lineage>
</organism>
<reference evidence="1 2" key="1">
    <citation type="submission" date="2018-05" db="EMBL/GenBank/DDBJ databases">
        <title>Complete genome sequence of Massilia oculi sp. nov. CCUG 43427T (=DSM 26321T), the type strain of M. oculi, and comparison with genome sequences of other Massilia strains.</title>
        <authorList>
            <person name="Zhu B."/>
        </authorList>
    </citation>
    <scope>NUCLEOTIDE SEQUENCE [LARGE SCALE GENOMIC DNA]</scope>
    <source>
        <strain evidence="1 2">CCUG 43427</strain>
    </source>
</reference>
<gene>
    <name evidence="1" type="ORF">DIR46_03380</name>
</gene>
<name>A0A2S2DE00_9BURK</name>
<accession>A0A2S2DE00</accession>
<dbReference type="InterPro" id="IPR010260">
    <property type="entry name" value="AlpA"/>
</dbReference>
<dbReference type="Gene3D" id="1.10.238.160">
    <property type="match status" value="1"/>
</dbReference>
<sequence>MLLPGRSPSGERGGNRGYPALVLPQLAGLFLKTSQLIGIAVQTSVLSSHGRIIRIREVIAMTGLSRSSIYAAIKQCTFPAQLKLSTRSSG</sequence>
<dbReference type="Proteomes" id="UP000245820">
    <property type="component" value="Chromosome"/>
</dbReference>
<evidence type="ECO:0008006" key="3">
    <source>
        <dbReference type="Google" id="ProtNLM"/>
    </source>
</evidence>
<dbReference type="KEGG" id="mtim:DIR46_03380"/>
<evidence type="ECO:0000313" key="1">
    <source>
        <dbReference type="EMBL" id="AWL03581.1"/>
    </source>
</evidence>
<dbReference type="EMBL" id="CP029343">
    <property type="protein sequence ID" value="AWL03581.1"/>
    <property type="molecule type" value="Genomic_DNA"/>
</dbReference>
<dbReference type="AlphaFoldDB" id="A0A2S2DE00"/>
<proteinExistence type="predicted"/>
<evidence type="ECO:0000313" key="2">
    <source>
        <dbReference type="Proteomes" id="UP000245820"/>
    </source>
</evidence>
<dbReference type="Pfam" id="PF05930">
    <property type="entry name" value="Phage_AlpA"/>
    <property type="match status" value="1"/>
</dbReference>
<keyword evidence="2" id="KW-1185">Reference proteome</keyword>